<dbReference type="GO" id="GO:0030975">
    <property type="term" value="F:thiamine binding"/>
    <property type="evidence" value="ECO:0007669"/>
    <property type="project" value="InterPro"/>
</dbReference>
<dbReference type="GO" id="GO:0004788">
    <property type="term" value="F:thiamine diphosphokinase activity"/>
    <property type="evidence" value="ECO:0007669"/>
    <property type="project" value="UniProtKB-UniRule"/>
</dbReference>
<keyword evidence="1" id="KW-0808">Transferase</keyword>
<reference evidence="7 8" key="1">
    <citation type="submission" date="2017-05" db="EMBL/GenBank/DDBJ databases">
        <title>Butyricicoccus porcorum sp. nov. a butyrate-producing bacterium from the swine intestinal tract.</title>
        <authorList>
            <person name="Trachsel J."/>
            <person name="Humphrey S."/>
            <person name="Allen H.K."/>
        </authorList>
    </citation>
    <scope>NUCLEOTIDE SEQUENCE [LARGE SCALE GENOMIC DNA]</scope>
    <source>
        <strain evidence="7">BB10</strain>
    </source>
</reference>
<evidence type="ECO:0000256" key="2">
    <source>
        <dbReference type="ARBA" id="ARBA00022741"/>
    </source>
</evidence>
<dbReference type="PANTHER" id="PTHR41299:SF1">
    <property type="entry name" value="THIAMINE PYROPHOSPHOKINASE"/>
    <property type="match status" value="1"/>
</dbReference>
<organism evidence="7 8">
    <name type="scientific">Butyricicoccus porcorum</name>
    <dbReference type="NCBI Taxonomy" id="1945634"/>
    <lineage>
        <taxon>Bacteria</taxon>
        <taxon>Bacillati</taxon>
        <taxon>Bacillota</taxon>
        <taxon>Clostridia</taxon>
        <taxon>Eubacteriales</taxon>
        <taxon>Butyricicoccaceae</taxon>
        <taxon>Butyricicoccus</taxon>
    </lineage>
</organism>
<dbReference type="OrthoDB" id="9804377at2"/>
<evidence type="ECO:0000256" key="5">
    <source>
        <dbReference type="NCBIfam" id="TIGR01378"/>
    </source>
</evidence>
<dbReference type="GO" id="GO:0009229">
    <property type="term" value="P:thiamine diphosphate biosynthetic process"/>
    <property type="evidence" value="ECO:0007669"/>
    <property type="project" value="InterPro"/>
</dbReference>
<keyword evidence="2" id="KW-0547">Nucleotide-binding</keyword>
<dbReference type="SUPFAM" id="SSF63999">
    <property type="entry name" value="Thiamin pyrophosphokinase, catalytic domain"/>
    <property type="match status" value="1"/>
</dbReference>
<dbReference type="GO" id="GO:0005524">
    <property type="term" value="F:ATP binding"/>
    <property type="evidence" value="ECO:0007669"/>
    <property type="project" value="UniProtKB-KW"/>
</dbReference>
<evidence type="ECO:0000259" key="6">
    <source>
        <dbReference type="SMART" id="SM00983"/>
    </source>
</evidence>
<sequence length="211" mass="23015">MGAEVKTLILASAPETEYDYVRQLAQQAEYIICADGGTRHAAACGIRPDLVIGDFDSGARPDGVEVIALRPEKDDSDLMCCTKEAIRRGADDITYACASGGRIDHFLCNLSLLEYLHSCGVHGMLCDSRNRVTFHPGGAVWYQADASYRYVGIIPLDAELIGVTLRGLKYPLTDATVLRAQMITISNEPAAPEYMISVREGRSLVIESKDK</sequence>
<dbReference type="EC" id="2.7.6.2" evidence="5"/>
<proteinExistence type="predicted"/>
<dbReference type="GO" id="GO:0016301">
    <property type="term" value="F:kinase activity"/>
    <property type="evidence" value="ECO:0007669"/>
    <property type="project" value="UniProtKB-KW"/>
</dbReference>
<protein>
    <recommendedName>
        <fullName evidence="5">Thiamine diphosphokinase</fullName>
        <ecNumber evidence="5">2.7.6.2</ecNumber>
    </recommendedName>
</protein>
<dbReference type="InterPro" id="IPR036371">
    <property type="entry name" value="TPK_B1-bd_sf"/>
</dbReference>
<dbReference type="Gene3D" id="3.40.50.10240">
    <property type="entry name" value="Thiamin pyrophosphokinase, catalytic domain"/>
    <property type="match status" value="1"/>
</dbReference>
<dbReference type="NCBIfam" id="TIGR01378">
    <property type="entry name" value="thi_PPkinase"/>
    <property type="match status" value="1"/>
</dbReference>
<comment type="caution">
    <text evidence="7">The sequence shown here is derived from an EMBL/GenBank/DDBJ whole genome shotgun (WGS) entry which is preliminary data.</text>
</comment>
<feature type="domain" description="Thiamin pyrophosphokinase thiamin-binding" evidence="6">
    <location>
        <begin position="138"/>
        <end position="204"/>
    </location>
</feature>
<evidence type="ECO:0000256" key="4">
    <source>
        <dbReference type="ARBA" id="ARBA00022840"/>
    </source>
</evidence>
<dbReference type="Proteomes" id="UP000194903">
    <property type="component" value="Unassembled WGS sequence"/>
</dbReference>
<evidence type="ECO:0000256" key="1">
    <source>
        <dbReference type="ARBA" id="ARBA00022679"/>
    </source>
</evidence>
<dbReference type="InterPro" id="IPR053149">
    <property type="entry name" value="TPK"/>
</dbReference>
<dbReference type="GO" id="GO:0006772">
    <property type="term" value="P:thiamine metabolic process"/>
    <property type="evidence" value="ECO:0007669"/>
    <property type="project" value="UniProtKB-UniRule"/>
</dbReference>
<dbReference type="SUPFAM" id="SSF63862">
    <property type="entry name" value="Thiamin pyrophosphokinase, substrate-binding domain"/>
    <property type="match status" value="1"/>
</dbReference>
<dbReference type="Pfam" id="PF04263">
    <property type="entry name" value="TPK_catalytic"/>
    <property type="match status" value="1"/>
</dbReference>
<dbReference type="InterPro" id="IPR036759">
    <property type="entry name" value="TPK_catalytic_sf"/>
</dbReference>
<dbReference type="InterPro" id="IPR006282">
    <property type="entry name" value="Thi_PPkinase"/>
</dbReference>
<dbReference type="AlphaFoldDB" id="A0A252F6N3"/>
<dbReference type="InterPro" id="IPR007371">
    <property type="entry name" value="TPK_catalytic"/>
</dbReference>
<dbReference type="SMART" id="SM00983">
    <property type="entry name" value="TPK_B1_binding"/>
    <property type="match status" value="1"/>
</dbReference>
<keyword evidence="8" id="KW-1185">Reference proteome</keyword>
<evidence type="ECO:0000313" key="8">
    <source>
        <dbReference type="Proteomes" id="UP000194903"/>
    </source>
</evidence>
<dbReference type="Pfam" id="PF04265">
    <property type="entry name" value="TPK_B1_binding"/>
    <property type="match status" value="1"/>
</dbReference>
<keyword evidence="3 7" id="KW-0418">Kinase</keyword>
<keyword evidence="4" id="KW-0067">ATP-binding</keyword>
<dbReference type="PANTHER" id="PTHR41299">
    <property type="entry name" value="THIAMINE PYROPHOSPHOKINASE"/>
    <property type="match status" value="1"/>
</dbReference>
<evidence type="ECO:0000313" key="7">
    <source>
        <dbReference type="EMBL" id="OUM21414.1"/>
    </source>
</evidence>
<dbReference type="InterPro" id="IPR007373">
    <property type="entry name" value="Thiamin_PyroPKinase_B1-bd"/>
</dbReference>
<name>A0A252F6N3_9FIRM</name>
<dbReference type="EMBL" id="NHOC01000002">
    <property type="protein sequence ID" value="OUM21414.1"/>
    <property type="molecule type" value="Genomic_DNA"/>
</dbReference>
<dbReference type="CDD" id="cd07995">
    <property type="entry name" value="TPK"/>
    <property type="match status" value="1"/>
</dbReference>
<accession>A0A252F6N3</accession>
<gene>
    <name evidence="7" type="ORF">CBW42_02245</name>
</gene>
<evidence type="ECO:0000256" key="3">
    <source>
        <dbReference type="ARBA" id="ARBA00022777"/>
    </source>
</evidence>